<comment type="caution">
    <text evidence="1">The sequence shown here is derived from an EMBL/GenBank/DDBJ whole genome shotgun (WGS) entry which is preliminary data.</text>
</comment>
<keyword evidence="2" id="KW-1185">Reference proteome</keyword>
<dbReference type="Proteomes" id="UP000483286">
    <property type="component" value="Unassembled WGS sequence"/>
</dbReference>
<name>A0A7C9HVL7_9DEIO</name>
<dbReference type="Pfam" id="PF13376">
    <property type="entry name" value="OmdA"/>
    <property type="match status" value="1"/>
</dbReference>
<accession>A0A7C9HVL7</accession>
<gene>
    <name evidence="1" type="ORF">GO986_01135</name>
</gene>
<protein>
    <recommendedName>
        <fullName evidence="3">Bacteriocin-protection protein</fullName>
    </recommendedName>
</protein>
<evidence type="ECO:0000313" key="1">
    <source>
        <dbReference type="EMBL" id="MVN85370.1"/>
    </source>
</evidence>
<dbReference type="RefSeq" id="WP_157457375.1">
    <property type="nucleotide sequence ID" value="NZ_WQLB01000001.1"/>
</dbReference>
<evidence type="ECO:0000313" key="2">
    <source>
        <dbReference type="Proteomes" id="UP000483286"/>
    </source>
</evidence>
<reference evidence="1 2" key="1">
    <citation type="submission" date="2019-12" db="EMBL/GenBank/DDBJ databases">
        <title>Deinococcus sp. HMF7620 Genome sequencing and assembly.</title>
        <authorList>
            <person name="Kang H."/>
            <person name="Kim H."/>
            <person name="Joh K."/>
        </authorList>
    </citation>
    <scope>NUCLEOTIDE SEQUENCE [LARGE SCALE GENOMIC DNA]</scope>
    <source>
        <strain evidence="1 2">HMF7620</strain>
    </source>
</reference>
<dbReference type="EMBL" id="WQLB01000001">
    <property type="protein sequence ID" value="MVN85370.1"/>
    <property type="molecule type" value="Genomic_DNA"/>
</dbReference>
<evidence type="ECO:0008006" key="3">
    <source>
        <dbReference type="Google" id="ProtNLM"/>
    </source>
</evidence>
<dbReference type="AlphaFoldDB" id="A0A7C9HVL7"/>
<proteinExistence type="predicted"/>
<organism evidence="1 2">
    <name type="scientific">Deinococcus arboris</name>
    <dbReference type="NCBI Taxonomy" id="2682977"/>
    <lineage>
        <taxon>Bacteria</taxon>
        <taxon>Thermotogati</taxon>
        <taxon>Deinococcota</taxon>
        <taxon>Deinococci</taxon>
        <taxon>Deinococcales</taxon>
        <taxon>Deinococcaceae</taxon>
        <taxon>Deinococcus</taxon>
    </lineage>
</organism>
<sequence length="179" mass="20688">MDITETLHAPDRAAWRTWLETHSANKAEIWLIRDSTKPSVPYLDSVEEALCFGWIDGIAKRLDDARLAQRFTPRRPRSHWTELNRERARRLIAEGRMTAAGRAVLPDLSTEHFQVAPDIQAALQTDPQTWANFQAFPALYQRIRVGYIEEARRQPEVFTARLNNFVSKTRANKQFGGMR</sequence>